<dbReference type="EMBL" id="FNDN01000009">
    <property type="protein sequence ID" value="SDI62862.1"/>
    <property type="molecule type" value="Genomic_DNA"/>
</dbReference>
<gene>
    <name evidence="1" type="ORF">SAMN05444695_109103</name>
</gene>
<name>A0A1G8M4J1_9NOCA</name>
<dbReference type="Pfam" id="PF18974">
    <property type="entry name" value="DUF5710"/>
    <property type="match status" value="1"/>
</dbReference>
<keyword evidence="2" id="KW-1185">Reference proteome</keyword>
<organism evidence="1 2">
    <name type="scientific">Rhodococcus triatomae</name>
    <dbReference type="NCBI Taxonomy" id="300028"/>
    <lineage>
        <taxon>Bacteria</taxon>
        <taxon>Bacillati</taxon>
        <taxon>Actinomycetota</taxon>
        <taxon>Actinomycetes</taxon>
        <taxon>Mycobacteriales</taxon>
        <taxon>Nocardiaceae</taxon>
        <taxon>Rhodococcus</taxon>
    </lineage>
</organism>
<evidence type="ECO:0000313" key="2">
    <source>
        <dbReference type="Proteomes" id="UP000183263"/>
    </source>
</evidence>
<dbReference type="Proteomes" id="UP000183263">
    <property type="component" value="Unassembled WGS sequence"/>
</dbReference>
<accession>A0A1G8M4J1</accession>
<reference evidence="1 2" key="1">
    <citation type="submission" date="2016-10" db="EMBL/GenBank/DDBJ databases">
        <authorList>
            <person name="de Groot N.N."/>
        </authorList>
    </citation>
    <scope>NUCLEOTIDE SEQUENCE [LARGE SCALE GENOMIC DNA]</scope>
    <source>
        <strain evidence="1 2">DSM 44892</strain>
    </source>
</reference>
<sequence length="232" mass="26261">MAERLWLDVPFSEKDDAKASGARWDGGARRWFAPTPQSMSQLGRWAPKPPVPALLPGEDRTFGSGLFVDLVPSSCWFTNVRSCVSQQDWDRLRRMLITRAEQRCEACGSGEDRAARRWLEAHERWNYDNASLTQSLRRLIVLCTPCHQATHFGLAQLRGHDVEALTHLSIVTRMNRDQANAHVSDAFRLWNQRSQYAWHLDLSILINAGIGLQRPPSPQQRVEAAIPHTSGA</sequence>
<dbReference type="AlphaFoldDB" id="A0A1G8M4J1"/>
<protein>
    <submittedName>
        <fullName evidence="1">Uncharacterized protein</fullName>
    </submittedName>
</protein>
<dbReference type="OrthoDB" id="5318045at2"/>
<evidence type="ECO:0000313" key="1">
    <source>
        <dbReference type="EMBL" id="SDI62862.1"/>
    </source>
</evidence>
<dbReference type="InterPro" id="IPR043764">
    <property type="entry name" value="DUF5710"/>
</dbReference>
<proteinExistence type="predicted"/>